<name>A0A1I0JRR3_9EURY</name>
<evidence type="ECO:0000313" key="3">
    <source>
        <dbReference type="Proteomes" id="UP000199320"/>
    </source>
</evidence>
<protein>
    <submittedName>
        <fullName evidence="2">Uncharacterized protein</fullName>
    </submittedName>
</protein>
<organism evidence="2 3">
    <name type="scientific">Natrinema hispanicum</name>
    <dbReference type="NCBI Taxonomy" id="392421"/>
    <lineage>
        <taxon>Archaea</taxon>
        <taxon>Methanobacteriati</taxon>
        <taxon>Methanobacteriota</taxon>
        <taxon>Stenosarchaea group</taxon>
        <taxon>Halobacteria</taxon>
        <taxon>Halobacteriales</taxon>
        <taxon>Natrialbaceae</taxon>
        <taxon>Natrinema</taxon>
    </lineage>
</organism>
<dbReference type="AlphaFoldDB" id="A0A1I0JRR3"/>
<dbReference type="EMBL" id="FOIC01000058">
    <property type="protein sequence ID" value="SEU13342.1"/>
    <property type="molecule type" value="Genomic_DNA"/>
</dbReference>
<reference evidence="3 4" key="2">
    <citation type="submission" date="2016-10" db="EMBL/GenBank/DDBJ databases">
        <authorList>
            <person name="Varghese N."/>
            <person name="Submissions S."/>
        </authorList>
    </citation>
    <scope>NUCLEOTIDE SEQUENCE [LARGE SCALE GENOMIC DNA]</scope>
    <source>
        <strain evidence="1 4">CDM_1</strain>
        <strain evidence="3">CDM_6</strain>
    </source>
</reference>
<evidence type="ECO:0000313" key="1">
    <source>
        <dbReference type="EMBL" id="SDD97313.1"/>
    </source>
</evidence>
<evidence type="ECO:0000313" key="4">
    <source>
        <dbReference type="Proteomes" id="UP000324021"/>
    </source>
</evidence>
<keyword evidence="3" id="KW-1185">Reference proteome</keyword>
<accession>A0A1I0JRR3</accession>
<evidence type="ECO:0000313" key="2">
    <source>
        <dbReference type="EMBL" id="SEU13342.1"/>
    </source>
</evidence>
<reference evidence="2" key="1">
    <citation type="submission" date="2016-10" db="EMBL/GenBank/DDBJ databases">
        <authorList>
            <person name="de Groot N.N."/>
        </authorList>
    </citation>
    <scope>NUCLEOTIDE SEQUENCE [LARGE SCALE GENOMIC DNA]</scope>
    <source>
        <strain evidence="2">CDM_6</strain>
    </source>
</reference>
<dbReference type="Proteomes" id="UP000199320">
    <property type="component" value="Unassembled WGS sequence"/>
</dbReference>
<sequence length="44" mass="5171">MMTTYRMYKGRERELEFPSRSRCHITPESAGKAARSFEAMWSAI</sequence>
<dbReference type="Proteomes" id="UP000324021">
    <property type="component" value="Unassembled WGS sequence"/>
</dbReference>
<proteinExistence type="predicted"/>
<gene>
    <name evidence="2" type="ORF">SAMN04488694_1587</name>
    <name evidence="1" type="ORF">SAMN05192552_10864</name>
</gene>
<dbReference type="EMBL" id="FMZP01000086">
    <property type="protein sequence ID" value="SDD97313.1"/>
    <property type="molecule type" value="Genomic_DNA"/>
</dbReference>